<keyword evidence="3 6" id="KW-0378">Hydrolase</keyword>
<comment type="caution">
    <text evidence="8">The sequence shown here is derived from an EMBL/GenBank/DDBJ whole genome shotgun (WGS) entry which is preliminary data.</text>
</comment>
<evidence type="ECO:0000259" key="7">
    <source>
        <dbReference type="Pfam" id="PF01432"/>
    </source>
</evidence>
<name>A0ABU0JR56_HATLI</name>
<proteinExistence type="inferred from homology"/>
<evidence type="ECO:0000256" key="4">
    <source>
        <dbReference type="ARBA" id="ARBA00022833"/>
    </source>
</evidence>
<comment type="similarity">
    <text evidence="6">Belongs to the peptidase M3 family.</text>
</comment>
<dbReference type="NCBIfam" id="TIGR02289">
    <property type="entry name" value="M3_not_pepF"/>
    <property type="match status" value="1"/>
</dbReference>
<evidence type="ECO:0000313" key="8">
    <source>
        <dbReference type="EMBL" id="MDQ0479550.1"/>
    </source>
</evidence>
<dbReference type="InterPro" id="IPR045090">
    <property type="entry name" value="Pept_M3A_M3B"/>
</dbReference>
<feature type="domain" description="Peptidase M3A/M3B catalytic" evidence="7">
    <location>
        <begin position="165"/>
        <end position="268"/>
    </location>
</feature>
<evidence type="ECO:0000256" key="2">
    <source>
        <dbReference type="ARBA" id="ARBA00022723"/>
    </source>
</evidence>
<evidence type="ECO:0000313" key="9">
    <source>
        <dbReference type="Proteomes" id="UP001224418"/>
    </source>
</evidence>
<keyword evidence="9" id="KW-1185">Reference proteome</keyword>
<dbReference type="EMBL" id="JAUSWN010000009">
    <property type="protein sequence ID" value="MDQ0479550.1"/>
    <property type="molecule type" value="Genomic_DNA"/>
</dbReference>
<dbReference type="Proteomes" id="UP001224418">
    <property type="component" value="Unassembled WGS sequence"/>
</dbReference>
<keyword evidence="5 6" id="KW-0482">Metalloprotease</keyword>
<dbReference type="PANTHER" id="PTHR11804">
    <property type="entry name" value="PROTEASE M3 THIMET OLIGOPEPTIDASE-RELATED"/>
    <property type="match status" value="1"/>
</dbReference>
<reference evidence="8 9" key="1">
    <citation type="submission" date="2023-07" db="EMBL/GenBank/DDBJ databases">
        <title>Genomic Encyclopedia of Type Strains, Phase IV (KMG-IV): sequencing the most valuable type-strain genomes for metagenomic binning, comparative biology and taxonomic classification.</title>
        <authorList>
            <person name="Goeker M."/>
        </authorList>
    </citation>
    <scope>NUCLEOTIDE SEQUENCE [LARGE SCALE GENOMIC DNA]</scope>
    <source>
        <strain evidence="8 9">DSM 1400</strain>
    </source>
</reference>
<sequence>MKFKDYKYCRPNMEKVNEEFRTLIKDFSESKTLDEQLSIMKDIYDLRSEVETMATLVEIRNSINTVDEFYEKEQEFMNENMPVYEGVISEYYKVLIKSQFRTELEKVYGKQLFKLAEFQIKSFSPEIIEDLKEENKLVTEYDKLRASAKIMFEGEERNLSELEPFMQSKDRAMRKRAYEAWSGFYEENEAKFDEIYDKLVKVRDKMAKKLGFKNYVDLGYLRMMRLDYNSEMVSNYRKQVLEFVVPLAEELRKRQAKRLGLESLKYYDEPLEFLTGNATPKGDPDWIIENGKKMYKELSKETDEYFSFMIEHELMDLLSKKGKAGGGYCTFIEKYKAPFIFANFNGTSGDIDVLTHEAGHAFQTYCSRNSGVIEYAFPTSESAEIHSMSMEFITWPWMKLFFEENELKYKFAHLSSAITFIPYGVTVDEFQHFVYENPEATPEERKHAWREIEKKYLKGKDYENNDFLNRGGFWFKQSHIFQTPFYYIDYTLAQVCALQFWVKCNENREKAWEDYLRLCKVGGSKSFLELIDIANLKNPFENGCIESVMKPAKQWLDSVDDSNM</sequence>
<evidence type="ECO:0000256" key="6">
    <source>
        <dbReference type="RuleBase" id="RU003435"/>
    </source>
</evidence>
<dbReference type="InterPro" id="IPR001567">
    <property type="entry name" value="Pept_M3A_M3B_dom"/>
</dbReference>
<dbReference type="Pfam" id="PF01432">
    <property type="entry name" value="Peptidase_M3"/>
    <property type="match status" value="2"/>
</dbReference>
<comment type="cofactor">
    <cofactor evidence="6">
        <name>Zn(2+)</name>
        <dbReference type="ChEBI" id="CHEBI:29105"/>
    </cofactor>
    <text evidence="6">Binds 1 zinc ion.</text>
</comment>
<gene>
    <name evidence="8" type="ORF">QOZ93_001291</name>
</gene>
<keyword evidence="1 6" id="KW-0645">Protease</keyword>
<evidence type="ECO:0000256" key="3">
    <source>
        <dbReference type="ARBA" id="ARBA00022801"/>
    </source>
</evidence>
<accession>A0ABU0JR56</accession>
<dbReference type="InterPro" id="IPR011976">
    <property type="entry name" value="Pept_M3B_oligopep-rel"/>
</dbReference>
<keyword evidence="4 6" id="KW-0862">Zinc</keyword>
<keyword evidence="2 6" id="KW-0479">Metal-binding</keyword>
<dbReference type="CDD" id="cd09606">
    <property type="entry name" value="M3B_PepF"/>
    <property type="match status" value="1"/>
</dbReference>
<protein>
    <submittedName>
        <fullName evidence="8">M3 family oligoendopeptidase</fullName>
    </submittedName>
</protein>
<evidence type="ECO:0000256" key="5">
    <source>
        <dbReference type="ARBA" id="ARBA00023049"/>
    </source>
</evidence>
<organism evidence="8 9">
    <name type="scientific">Hathewaya limosa</name>
    <name type="common">Clostridium limosum</name>
    <dbReference type="NCBI Taxonomy" id="1536"/>
    <lineage>
        <taxon>Bacteria</taxon>
        <taxon>Bacillati</taxon>
        <taxon>Bacillota</taxon>
        <taxon>Clostridia</taxon>
        <taxon>Eubacteriales</taxon>
        <taxon>Clostridiaceae</taxon>
        <taxon>Hathewaya</taxon>
    </lineage>
</organism>
<feature type="domain" description="Peptidase M3A/M3B catalytic" evidence="7">
    <location>
        <begin position="303"/>
        <end position="547"/>
    </location>
</feature>
<dbReference type="RefSeq" id="WP_307355567.1">
    <property type="nucleotide sequence ID" value="NZ_BAAACJ010000033.1"/>
</dbReference>
<evidence type="ECO:0000256" key="1">
    <source>
        <dbReference type="ARBA" id="ARBA00022670"/>
    </source>
</evidence>
<dbReference type="PANTHER" id="PTHR11804:SF28">
    <property type="entry name" value="OLIGOENDOPEPTIDASE F"/>
    <property type="match status" value="1"/>
</dbReference>
<dbReference type="SUPFAM" id="SSF55486">
    <property type="entry name" value="Metalloproteases ('zincins'), catalytic domain"/>
    <property type="match status" value="1"/>
</dbReference>
<dbReference type="Gene3D" id="1.10.1370.30">
    <property type="match status" value="1"/>
</dbReference>